<dbReference type="Proteomes" id="UP000009007">
    <property type="component" value="Chromosome I"/>
</dbReference>
<evidence type="ECO:0000259" key="1">
    <source>
        <dbReference type="Pfam" id="PF00561"/>
    </source>
</evidence>
<dbReference type="GeneID" id="25417898"/>
<feature type="domain" description="AB hydrolase-1" evidence="1">
    <location>
        <begin position="22"/>
        <end position="255"/>
    </location>
</feature>
<reference evidence="3" key="1">
    <citation type="journal article" date="2012" name="J. Bacteriol.">
        <title>Complete genome sequence of the hydrogenotrophic, methanogenic archaeon Methanoculleus bourgensis strain MS2T, isolated from a sewage sludge digester.</title>
        <authorList>
            <person name="Maus I."/>
            <person name="Wibberg D."/>
            <person name="Stantscheff R."/>
            <person name="Eikmeyer F.G."/>
            <person name="Seffner A."/>
            <person name="Boelter J."/>
            <person name="Szczepanowski R."/>
            <person name="Blom J."/>
            <person name="Jaenicke S."/>
            <person name="Konig H."/>
            <person name="Puhler A."/>
            <person name="Schluter A."/>
        </authorList>
    </citation>
    <scope>NUCLEOTIDE SEQUENCE [LARGE SCALE GENOMIC DNA]</scope>
    <source>
        <strain evidence="3">ATCC 43281 / DSM 3045 / OCM 15 / MS2</strain>
    </source>
</reference>
<dbReference type="GO" id="GO:0016020">
    <property type="term" value="C:membrane"/>
    <property type="evidence" value="ECO:0007669"/>
    <property type="project" value="TreeGrafter"/>
</dbReference>
<gene>
    <name evidence="2" type="ordered locus">BN140_1462</name>
</gene>
<evidence type="ECO:0000313" key="2">
    <source>
        <dbReference type="EMBL" id="CCJ36385.1"/>
    </source>
</evidence>
<dbReference type="GO" id="GO:0016787">
    <property type="term" value="F:hydrolase activity"/>
    <property type="evidence" value="ECO:0007669"/>
    <property type="project" value="UniProtKB-KW"/>
</dbReference>
<dbReference type="PANTHER" id="PTHR43798">
    <property type="entry name" value="MONOACYLGLYCEROL LIPASE"/>
    <property type="match status" value="1"/>
</dbReference>
<dbReference type="Pfam" id="PF00561">
    <property type="entry name" value="Abhydrolase_1"/>
    <property type="match status" value="1"/>
</dbReference>
<dbReference type="PANTHER" id="PTHR43798:SF33">
    <property type="entry name" value="HYDROLASE, PUTATIVE (AFU_ORTHOLOGUE AFUA_2G14860)-RELATED"/>
    <property type="match status" value="1"/>
</dbReference>
<dbReference type="RefSeq" id="WP_014867360.1">
    <property type="nucleotide sequence ID" value="NC_018227.2"/>
</dbReference>
<dbReference type="STRING" id="1201294.BN140_1462"/>
<evidence type="ECO:0000313" key="3">
    <source>
        <dbReference type="Proteomes" id="UP000009007"/>
    </source>
</evidence>
<dbReference type="InterPro" id="IPR050266">
    <property type="entry name" value="AB_hydrolase_sf"/>
</dbReference>
<dbReference type="HOGENOM" id="CLU_020336_50_1_2"/>
<dbReference type="SUPFAM" id="SSF53474">
    <property type="entry name" value="alpha/beta-Hydrolases"/>
    <property type="match status" value="1"/>
</dbReference>
<dbReference type="AlphaFoldDB" id="I7KZN8"/>
<dbReference type="PATRIC" id="fig|1201294.9.peg.1611"/>
<protein>
    <submittedName>
        <fullName evidence="2">Alpha/beta hydrolase fold protein</fullName>
    </submittedName>
</protein>
<organism evidence="2 3">
    <name type="scientific">Methanoculleus bourgensis (strain ATCC 43281 / DSM 3045 / OCM 15 / MS2)</name>
    <name type="common">Methanogenium bourgense</name>
    <dbReference type="NCBI Taxonomy" id="1201294"/>
    <lineage>
        <taxon>Archaea</taxon>
        <taxon>Methanobacteriati</taxon>
        <taxon>Methanobacteriota</taxon>
        <taxon>Stenosarchaea group</taxon>
        <taxon>Methanomicrobia</taxon>
        <taxon>Methanomicrobiales</taxon>
        <taxon>Methanomicrobiaceae</taxon>
        <taxon>Methanoculleus</taxon>
    </lineage>
</organism>
<dbReference type="Gene3D" id="3.40.50.1820">
    <property type="entry name" value="alpha/beta hydrolase"/>
    <property type="match status" value="1"/>
</dbReference>
<name>I7KZN8_METBM</name>
<dbReference type="EMBL" id="HE964772">
    <property type="protein sequence ID" value="CCJ36385.1"/>
    <property type="molecule type" value="Genomic_DNA"/>
</dbReference>
<sequence length="273" mass="30021">MDTLEVNGAILAYEVYGSGEPALLIHGALIADSLMPLVKEPILSEKFSLILYHRRGYGSSSRTKSSTSIAQQAADSKALLHHLGIPRAHMLGHSLGACIALQLTLEDTDIVHSLALLEPALIIGSSGPSYRDSLQQGWQRFRNENPEQLVDEFLQSRFGKGYRTALEQILPGAFDQAVADASTAFEQEIPALLAWSFGEGEASRIRQPVLAIYGSESIALWARFGETQRLMLDWFPNIQGFLLPGAAHGLQMQNPRGMAEALSDFWSRHPIQR</sequence>
<keyword evidence="3" id="KW-1185">Reference proteome</keyword>
<dbReference type="InterPro" id="IPR000073">
    <property type="entry name" value="AB_hydrolase_1"/>
</dbReference>
<dbReference type="KEGG" id="mbg:BN140_1462"/>
<accession>I7KZN8</accession>
<dbReference type="BioCyc" id="MBOU1201294:BN140_RS13120-MONOMER"/>
<keyword evidence="2" id="KW-0378">Hydrolase</keyword>
<proteinExistence type="predicted"/>
<dbReference type="InterPro" id="IPR029058">
    <property type="entry name" value="AB_hydrolase_fold"/>
</dbReference>